<feature type="compositionally biased region" description="Acidic residues" evidence="2">
    <location>
        <begin position="395"/>
        <end position="407"/>
    </location>
</feature>
<feature type="compositionally biased region" description="Low complexity" evidence="2">
    <location>
        <begin position="91"/>
        <end position="109"/>
    </location>
</feature>
<dbReference type="Gene3D" id="3.90.640.10">
    <property type="entry name" value="Actin, Chain A, domain 4"/>
    <property type="match status" value="1"/>
</dbReference>
<feature type="compositionally biased region" description="Polar residues" evidence="2">
    <location>
        <begin position="260"/>
        <end position="278"/>
    </location>
</feature>
<feature type="region of interest" description="Disordered" evidence="2">
    <location>
        <begin position="1"/>
        <end position="292"/>
    </location>
</feature>
<dbReference type="Proteomes" id="UP000823405">
    <property type="component" value="Unassembled WGS sequence"/>
</dbReference>
<dbReference type="SUPFAM" id="SSF53067">
    <property type="entry name" value="Actin-like ATPase domain"/>
    <property type="match status" value="2"/>
</dbReference>
<proteinExistence type="inferred from homology"/>
<dbReference type="InterPro" id="IPR004000">
    <property type="entry name" value="Actin"/>
</dbReference>
<comment type="similarity">
    <text evidence="1">Belongs to the actin family.</text>
</comment>
<dbReference type="InterPro" id="IPR043129">
    <property type="entry name" value="ATPase_NBD"/>
</dbReference>
<dbReference type="SMART" id="SM00268">
    <property type="entry name" value="ACTIN"/>
    <property type="match status" value="1"/>
</dbReference>
<accession>A0A9P6R4B2</accession>
<dbReference type="CDD" id="cd10206">
    <property type="entry name" value="ASKHA_NBD_Arp8-like"/>
    <property type="match status" value="1"/>
</dbReference>
<feature type="region of interest" description="Disordered" evidence="2">
    <location>
        <begin position="916"/>
        <end position="960"/>
    </location>
</feature>
<feature type="compositionally biased region" description="Low complexity" evidence="2">
    <location>
        <begin position="28"/>
        <end position="40"/>
    </location>
</feature>
<feature type="compositionally biased region" description="Polar residues" evidence="2">
    <location>
        <begin position="54"/>
        <end position="70"/>
    </location>
</feature>
<evidence type="ECO:0000256" key="2">
    <source>
        <dbReference type="SAM" id="MobiDB-lite"/>
    </source>
</evidence>
<feature type="compositionally biased region" description="Low complexity" evidence="2">
    <location>
        <begin position="928"/>
        <end position="960"/>
    </location>
</feature>
<gene>
    <name evidence="3" type="primary">ARP8</name>
    <name evidence="3" type="ORF">BGZ97_012933</name>
</gene>
<dbReference type="EMBL" id="JAAAIN010000908">
    <property type="protein sequence ID" value="KAG0309912.1"/>
    <property type="molecule type" value="Genomic_DNA"/>
</dbReference>
<name>A0A9P6R4B2_9FUNG</name>
<feature type="compositionally biased region" description="Acidic residues" evidence="2">
    <location>
        <begin position="422"/>
        <end position="447"/>
    </location>
</feature>
<protein>
    <submittedName>
        <fullName evidence="3">Actin-like protein arp8</fullName>
    </submittedName>
</protein>
<organism evidence="3 4">
    <name type="scientific">Linnemannia gamsii</name>
    <dbReference type="NCBI Taxonomy" id="64522"/>
    <lineage>
        <taxon>Eukaryota</taxon>
        <taxon>Fungi</taxon>
        <taxon>Fungi incertae sedis</taxon>
        <taxon>Mucoromycota</taxon>
        <taxon>Mortierellomycotina</taxon>
        <taxon>Mortierellomycetes</taxon>
        <taxon>Mortierellales</taxon>
        <taxon>Mortierellaceae</taxon>
        <taxon>Linnemannia</taxon>
    </lineage>
</organism>
<feature type="compositionally biased region" description="Low complexity" evidence="2">
    <location>
        <begin position="183"/>
        <end position="197"/>
    </location>
</feature>
<evidence type="ECO:0000313" key="3">
    <source>
        <dbReference type="EMBL" id="KAG0309912.1"/>
    </source>
</evidence>
<reference evidence="3" key="1">
    <citation type="journal article" date="2020" name="Fungal Divers.">
        <title>Resolving the Mortierellaceae phylogeny through synthesis of multi-gene phylogenetics and phylogenomics.</title>
        <authorList>
            <person name="Vandepol N."/>
            <person name="Liber J."/>
            <person name="Desiro A."/>
            <person name="Na H."/>
            <person name="Kennedy M."/>
            <person name="Barry K."/>
            <person name="Grigoriev I.V."/>
            <person name="Miller A.N."/>
            <person name="O'Donnell K."/>
            <person name="Stajich J.E."/>
            <person name="Bonito G."/>
        </authorList>
    </citation>
    <scope>NUCLEOTIDE SEQUENCE</scope>
    <source>
        <strain evidence="3">NVP60</strain>
    </source>
</reference>
<evidence type="ECO:0000313" key="4">
    <source>
        <dbReference type="Proteomes" id="UP000823405"/>
    </source>
</evidence>
<feature type="compositionally biased region" description="Polar residues" evidence="2">
    <location>
        <begin position="205"/>
        <end position="221"/>
    </location>
</feature>
<dbReference type="AlphaFoldDB" id="A0A9P6R4B2"/>
<feature type="compositionally biased region" description="Acidic residues" evidence="2">
    <location>
        <begin position="541"/>
        <end position="555"/>
    </location>
</feature>
<sequence length="1128" mass="121392">MEDVNMEDAGPPVSEHTEQGASSEQHPSSTSAQTTTGQQGPHPDTIPAIREQHGATNAITSAPTTSQTNADVHVDVNVDQGLDSSKNTENTAPTASESTPTPEKSTLTTNADTIDNGENGVATPATSTAQESQKEEDSAMDVDTVPPAAVPSTAVDVGVQDHPMDSQPAEKASMSMPAQPTTSSAGEAVAGSSESQSNVEKGNPSEMSIESTLMTPATTVETVKLEGNEESVPEKVPAADASSSSTAPTHTATEGEAAGPSTTGEQPETSAAAESQTEPEALPGLPPKPVYVPQFKFTTFAPMTPIPVRNITTTFQKTDKNYVLKELAAGKQRRRKRKAEQADGEASGEAKPEGEAQENGSGAAEGESPAVGGESGILKRKRGDEFLAIRRGIFADEDENENEEEADKENQENGENGTKDANEDEESDEFSSDSDSEESVMNEMDENGETRSSADMGKKVIVIHPGSRFLRIGRASDAYPIITPHCIARRIRVPPPLLTITNGSTKPAAESGTAAESQGQGAASAPGEEAAEADQDKDQAMDVDEDDDDEDDDEDSPHTPVPDVVNDRYLQEIEYDLKMRMKAAKRKPVNNAKTQVRSFNTSTRPERILDHNDPYKVEWTDPAVEGEYIIGQKALNLPQGKHHNFKLFWPIVGGKLNETDYATPRVVVSDMETIWTKVILDDLGIEPKQFRKYYAVLIIPDHYNKVYVTELIGMLLKSMEFRGVMVQQESVCASFGAGVSAACVVDIGAEITKIACVEDGICIPNSRAVLKYGGDDITRCFAALVNRTGFPYQELDLSQTYDWRLMEELKEKWCTMNEADLTVQVYSFFVRRPEKQTEKYQVKVYDEVALSPMCLFFPGVIRRWIEERETKPAFTKLINHEDINDEDAPPIALMNQTSKKSTAAAAAAAAAAARAGTPSLTAPGEENAQTSQAATPTATPAQTPAPSALATTSAPAPGVSTPVPSAMAPAAVVPAEPPVIPFAMEPSVRTTDKAWETAGVIGKDHFSSLVALDVVVAQCISNCGSEERSKKLYGSIILVGGGGMIQGFDRVLEDRLFQALPATLTTVEKVEVLPAPREMDPRLLVWKGGSVLGKLDSARELWIKPLEWELLGRKVLRDKALFVWSSKD</sequence>
<dbReference type="Pfam" id="PF00022">
    <property type="entry name" value="Actin"/>
    <property type="match status" value="2"/>
</dbReference>
<dbReference type="PANTHER" id="PTHR11937">
    <property type="entry name" value="ACTIN"/>
    <property type="match status" value="1"/>
</dbReference>
<comment type="caution">
    <text evidence="3">The sequence shown here is derived from an EMBL/GenBank/DDBJ whole genome shotgun (WGS) entry which is preliminary data.</text>
</comment>
<feature type="region of interest" description="Disordered" evidence="2">
    <location>
        <begin position="498"/>
        <end position="567"/>
    </location>
</feature>
<dbReference type="OrthoDB" id="5572108at2759"/>
<keyword evidence="4" id="KW-1185">Reference proteome</keyword>
<feature type="region of interest" description="Disordered" evidence="2">
    <location>
        <begin position="326"/>
        <end position="458"/>
    </location>
</feature>
<feature type="compositionally biased region" description="Low complexity" evidence="2">
    <location>
        <begin position="238"/>
        <end position="252"/>
    </location>
</feature>
<dbReference type="Gene3D" id="3.30.420.40">
    <property type="match status" value="3"/>
</dbReference>
<feature type="compositionally biased region" description="Low complexity" evidence="2">
    <location>
        <begin position="511"/>
        <end position="528"/>
    </location>
</feature>
<evidence type="ECO:0000256" key="1">
    <source>
        <dbReference type="RuleBase" id="RU000487"/>
    </source>
</evidence>